<dbReference type="Proteomes" id="UP001520140">
    <property type="component" value="Unassembled WGS sequence"/>
</dbReference>
<evidence type="ECO:0000313" key="4">
    <source>
        <dbReference type="Proteomes" id="UP001520140"/>
    </source>
</evidence>
<feature type="domain" description="Acyl-CoA thioesterase-like N-terminal HotDog" evidence="1">
    <location>
        <begin position="34"/>
        <end position="120"/>
    </location>
</feature>
<dbReference type="InterPro" id="IPR029069">
    <property type="entry name" value="HotDog_dom_sf"/>
</dbReference>
<comment type="caution">
    <text evidence="3">The sequence shown here is derived from an EMBL/GenBank/DDBJ whole genome shotgun (WGS) entry which is preliminary data.</text>
</comment>
<reference evidence="3 4" key="1">
    <citation type="submission" date="2020-06" db="EMBL/GenBank/DDBJ databases">
        <title>Taxonomy, biology and ecology of Rhodococcus bacteria occurring in California pistachio and other woody hosts as revealed by genome sequence analyses.</title>
        <authorList>
            <person name="Gai Y."/>
            <person name="Riely B."/>
        </authorList>
    </citation>
    <scope>NUCLEOTIDE SEQUENCE [LARGE SCALE GENOMIC DNA]</scope>
    <source>
        <strain evidence="3 4">BP-284</strain>
    </source>
</reference>
<dbReference type="InterPro" id="IPR049449">
    <property type="entry name" value="TesB_ACOT8-like_N"/>
</dbReference>
<keyword evidence="4" id="KW-1185">Reference proteome</keyword>
<accession>A0ABS7NMU7</accession>
<dbReference type="Pfam" id="PF13622">
    <property type="entry name" value="4HBT_3"/>
    <property type="match status" value="1"/>
</dbReference>
<name>A0ABS7NMU7_9NOCA</name>
<dbReference type="InterPro" id="IPR049450">
    <property type="entry name" value="ACOT8-like_C"/>
</dbReference>
<sequence length="277" mass="29421">MARGGGGVVTALFVPIAARREGYASVRATAFTTSVWAETMQHGAPPSALLARALEQCAPQEGSRLARVSMEILGPIPVGELDVRARVERPGRRVSMLSAELVADGPDGTARAVARATGWRIATSDTADVAHDVDAPLRPGPHESESRWVFPEHWHGGFLDSLDFRGGEPATDDGPGSVWARPKHPVVLGESTSPIVRLFAVADIANGVAARLDPTRHTFLNTDLTVEVVRVPRGEWVGVQASTALSDDGVGLCSAVLHDEHGPVGRSFQTLEVRART</sequence>
<evidence type="ECO:0000259" key="2">
    <source>
        <dbReference type="Pfam" id="PF20789"/>
    </source>
</evidence>
<dbReference type="EMBL" id="JABUKG010000001">
    <property type="protein sequence ID" value="MBY6319326.1"/>
    <property type="molecule type" value="Genomic_DNA"/>
</dbReference>
<gene>
    <name evidence="3" type="ORF">HQ605_00650</name>
</gene>
<organism evidence="3 4">
    <name type="scientific">Rhodococcoides kroppenstedtii</name>
    <dbReference type="NCBI Taxonomy" id="293050"/>
    <lineage>
        <taxon>Bacteria</taxon>
        <taxon>Bacillati</taxon>
        <taxon>Actinomycetota</taxon>
        <taxon>Actinomycetes</taxon>
        <taxon>Mycobacteriales</taxon>
        <taxon>Nocardiaceae</taxon>
        <taxon>Rhodococcoides</taxon>
    </lineage>
</organism>
<dbReference type="Gene3D" id="2.40.160.210">
    <property type="entry name" value="Acyl-CoA thioesterase, double hotdog domain"/>
    <property type="match status" value="1"/>
</dbReference>
<dbReference type="InterPro" id="IPR042171">
    <property type="entry name" value="Acyl-CoA_hotdog"/>
</dbReference>
<proteinExistence type="predicted"/>
<dbReference type="Pfam" id="PF20789">
    <property type="entry name" value="4HBT_3C"/>
    <property type="match status" value="1"/>
</dbReference>
<dbReference type="SUPFAM" id="SSF54637">
    <property type="entry name" value="Thioesterase/thiol ester dehydrase-isomerase"/>
    <property type="match status" value="2"/>
</dbReference>
<evidence type="ECO:0000313" key="3">
    <source>
        <dbReference type="EMBL" id="MBY6319326.1"/>
    </source>
</evidence>
<protein>
    <submittedName>
        <fullName evidence="3">Thioesterase family protein</fullName>
    </submittedName>
</protein>
<feature type="domain" description="Acyl-CoA thioesterase-like C-terminal" evidence="2">
    <location>
        <begin position="150"/>
        <end position="271"/>
    </location>
</feature>
<evidence type="ECO:0000259" key="1">
    <source>
        <dbReference type="Pfam" id="PF13622"/>
    </source>
</evidence>